<sequence>MFHTDTDALFGNLTWHPDEARRLAIDIGLRQTWERRSQVYNGVVASNPGNLTTAQIRALSPAGANAQLGQVDTALRDSALSGEAGVSYKATPDVFLYGKYARGNKSAGFNLLPYNATNPDNGVASAIALGAAQTVKGETADNFEAGMKSTFLDHRVLLNITAFHTKVRNYQANQAVGVGNTALRFLANVGSLTSRGVEAEMETWLLPGLHTKGFIAFNKATYSSFPSSVCPGQFTALTCDLTGRQVAWAPKVTSDFTVDYTQRLDATAKAYGLFDVNWRSKQNTTITLDPSAEIQAYALASARVGLLLDNDRLDMQLWVENLFDKAYYINLLGYTKSTGLIQGYPGNPRTYGGTVRVRF</sequence>
<dbReference type="GO" id="GO:0009279">
    <property type="term" value="C:cell outer membrane"/>
    <property type="evidence" value="ECO:0007669"/>
    <property type="project" value="UniProtKB-SubCell"/>
</dbReference>
<dbReference type="Gene3D" id="2.40.170.20">
    <property type="entry name" value="TonB-dependent receptor, beta-barrel domain"/>
    <property type="match status" value="1"/>
</dbReference>
<dbReference type="AlphaFoldDB" id="A0A9X2HYT2"/>
<evidence type="ECO:0000256" key="10">
    <source>
        <dbReference type="ARBA" id="ARBA00023237"/>
    </source>
</evidence>
<dbReference type="EMBL" id="JAMLDY010000006">
    <property type="protein sequence ID" value="MCP3734580.1"/>
    <property type="molecule type" value="Genomic_DNA"/>
</dbReference>
<comment type="similarity">
    <text evidence="11">Belongs to the TonB-dependent receptor family.</text>
</comment>
<comment type="caution">
    <text evidence="13">The sequence shown here is derived from an EMBL/GenBank/DDBJ whole genome shotgun (WGS) entry which is preliminary data.</text>
</comment>
<evidence type="ECO:0000256" key="11">
    <source>
        <dbReference type="PROSITE-ProRule" id="PRU01360"/>
    </source>
</evidence>
<evidence type="ECO:0000256" key="1">
    <source>
        <dbReference type="ARBA" id="ARBA00004571"/>
    </source>
</evidence>
<keyword evidence="9 11" id="KW-0472">Membrane</keyword>
<accession>A0A9X2HYT2</accession>
<dbReference type="Proteomes" id="UP001139486">
    <property type="component" value="Unassembled WGS sequence"/>
</dbReference>
<dbReference type="PROSITE" id="PS52016">
    <property type="entry name" value="TONB_DEPENDENT_REC_3"/>
    <property type="match status" value="1"/>
</dbReference>
<organism evidence="13 14">
    <name type="scientific">Sphingomonas liriopis</name>
    <dbReference type="NCBI Taxonomy" id="2949094"/>
    <lineage>
        <taxon>Bacteria</taxon>
        <taxon>Pseudomonadati</taxon>
        <taxon>Pseudomonadota</taxon>
        <taxon>Alphaproteobacteria</taxon>
        <taxon>Sphingomonadales</taxon>
        <taxon>Sphingomonadaceae</taxon>
        <taxon>Sphingomonas</taxon>
    </lineage>
</organism>
<proteinExistence type="inferred from homology"/>
<keyword evidence="4" id="KW-0410">Iron transport</keyword>
<comment type="subcellular location">
    <subcellularLocation>
        <location evidence="1 11">Cell outer membrane</location>
        <topology evidence="1 11">Multi-pass membrane protein</topology>
    </subcellularLocation>
</comment>
<evidence type="ECO:0000256" key="5">
    <source>
        <dbReference type="ARBA" id="ARBA00022692"/>
    </source>
</evidence>
<dbReference type="PANTHER" id="PTHR32552:SF81">
    <property type="entry name" value="TONB-DEPENDENT OUTER MEMBRANE RECEPTOR"/>
    <property type="match status" value="1"/>
</dbReference>
<keyword evidence="2 11" id="KW-0813">Transport</keyword>
<evidence type="ECO:0000313" key="13">
    <source>
        <dbReference type="EMBL" id="MCP3734580.1"/>
    </source>
</evidence>
<evidence type="ECO:0000256" key="6">
    <source>
        <dbReference type="ARBA" id="ARBA00023004"/>
    </source>
</evidence>
<dbReference type="Pfam" id="PF00593">
    <property type="entry name" value="TonB_dep_Rec_b-barrel"/>
    <property type="match status" value="1"/>
</dbReference>
<protein>
    <submittedName>
        <fullName evidence="13">TonB-dependent receptor</fullName>
    </submittedName>
</protein>
<keyword evidence="7" id="KW-0406">Ion transport</keyword>
<feature type="domain" description="TonB-dependent receptor-like beta-barrel" evidence="12">
    <location>
        <begin position="4"/>
        <end position="322"/>
    </location>
</feature>
<keyword evidence="3 11" id="KW-1134">Transmembrane beta strand</keyword>
<evidence type="ECO:0000256" key="9">
    <source>
        <dbReference type="ARBA" id="ARBA00023136"/>
    </source>
</evidence>
<dbReference type="InterPro" id="IPR000531">
    <property type="entry name" value="Beta-barrel_TonB"/>
</dbReference>
<evidence type="ECO:0000259" key="12">
    <source>
        <dbReference type="Pfam" id="PF00593"/>
    </source>
</evidence>
<dbReference type="InterPro" id="IPR036942">
    <property type="entry name" value="Beta-barrel_TonB_sf"/>
</dbReference>
<evidence type="ECO:0000256" key="8">
    <source>
        <dbReference type="ARBA" id="ARBA00023077"/>
    </source>
</evidence>
<keyword evidence="8" id="KW-0798">TonB box</keyword>
<gene>
    <name evidence="13" type="ORF">M9979_06790</name>
</gene>
<reference evidence="13" key="1">
    <citation type="submission" date="2022-05" db="EMBL/GenBank/DDBJ databases">
        <title>Sphingomonas sp. strain RP10 Genome sequencing and assembly.</title>
        <authorList>
            <person name="Kim I."/>
        </authorList>
    </citation>
    <scope>NUCLEOTIDE SEQUENCE</scope>
    <source>
        <strain evidence="13">RP10</strain>
    </source>
</reference>
<keyword evidence="5 11" id="KW-0812">Transmembrane</keyword>
<evidence type="ECO:0000256" key="3">
    <source>
        <dbReference type="ARBA" id="ARBA00022452"/>
    </source>
</evidence>
<evidence type="ECO:0000313" key="14">
    <source>
        <dbReference type="Proteomes" id="UP001139486"/>
    </source>
</evidence>
<keyword evidence="6" id="KW-0408">Iron</keyword>
<evidence type="ECO:0000256" key="4">
    <source>
        <dbReference type="ARBA" id="ARBA00022496"/>
    </source>
</evidence>
<dbReference type="PANTHER" id="PTHR32552">
    <property type="entry name" value="FERRICHROME IRON RECEPTOR-RELATED"/>
    <property type="match status" value="1"/>
</dbReference>
<name>A0A9X2HYT2_9SPHN</name>
<keyword evidence="10 11" id="KW-0998">Cell outer membrane</keyword>
<dbReference type="SUPFAM" id="SSF56935">
    <property type="entry name" value="Porins"/>
    <property type="match status" value="1"/>
</dbReference>
<evidence type="ECO:0000256" key="7">
    <source>
        <dbReference type="ARBA" id="ARBA00023065"/>
    </source>
</evidence>
<keyword evidence="13" id="KW-0675">Receptor</keyword>
<dbReference type="GO" id="GO:0006826">
    <property type="term" value="P:iron ion transport"/>
    <property type="evidence" value="ECO:0007669"/>
    <property type="project" value="UniProtKB-KW"/>
</dbReference>
<evidence type="ECO:0000256" key="2">
    <source>
        <dbReference type="ARBA" id="ARBA00022448"/>
    </source>
</evidence>
<dbReference type="InterPro" id="IPR039426">
    <property type="entry name" value="TonB-dep_rcpt-like"/>
</dbReference>
<keyword evidence="14" id="KW-1185">Reference proteome</keyword>